<protein>
    <submittedName>
        <fullName evidence="1">Uncharacterized protein</fullName>
    </submittedName>
</protein>
<proteinExistence type="predicted"/>
<dbReference type="STRING" id="2518989.IMCC3088_1818"/>
<dbReference type="Proteomes" id="UP000005615">
    <property type="component" value="Unassembled WGS sequence"/>
</dbReference>
<reference evidence="1 2" key="1">
    <citation type="journal article" date="2011" name="J. Bacteriol.">
        <title>Genome sequence of strain IMCC3088, a proteorhodopsin-containing marine bacterium belonging to the OM60/NOR5 clade.</title>
        <authorList>
            <person name="Jang Y."/>
            <person name="Oh H.M."/>
            <person name="Kang I."/>
            <person name="Lee K."/>
            <person name="Yang S.J."/>
            <person name="Cho J.C."/>
        </authorList>
    </citation>
    <scope>NUCLEOTIDE SEQUENCE [LARGE SCALE GENOMIC DNA]</scope>
    <source>
        <strain evidence="1 2">IMCC3088</strain>
    </source>
</reference>
<evidence type="ECO:0000313" key="1">
    <source>
        <dbReference type="EMBL" id="EGG29362.1"/>
    </source>
</evidence>
<dbReference type="eggNOG" id="COG0406">
    <property type="taxonomic scope" value="Bacteria"/>
</dbReference>
<dbReference type="GO" id="GO:0016791">
    <property type="term" value="F:phosphatase activity"/>
    <property type="evidence" value="ECO:0007669"/>
    <property type="project" value="TreeGrafter"/>
</dbReference>
<dbReference type="Gene3D" id="3.40.50.1240">
    <property type="entry name" value="Phosphoglycerate mutase-like"/>
    <property type="match status" value="1"/>
</dbReference>
<gene>
    <name evidence="1" type="ORF">IMCC3088_1818</name>
</gene>
<dbReference type="AlphaFoldDB" id="F3L2P4"/>
<dbReference type="SMART" id="SM00855">
    <property type="entry name" value="PGAM"/>
    <property type="match status" value="1"/>
</dbReference>
<keyword evidence="2" id="KW-1185">Reference proteome</keyword>
<accession>F3L2P4</accession>
<dbReference type="RefSeq" id="WP_009576051.1">
    <property type="nucleotide sequence ID" value="NZ_AEIG01000055.1"/>
</dbReference>
<dbReference type="Pfam" id="PF00300">
    <property type="entry name" value="His_Phos_1"/>
    <property type="match status" value="1"/>
</dbReference>
<dbReference type="InterPro" id="IPR050275">
    <property type="entry name" value="PGM_Phosphatase"/>
</dbReference>
<dbReference type="InterPro" id="IPR029033">
    <property type="entry name" value="His_PPase_superfam"/>
</dbReference>
<dbReference type="SUPFAM" id="SSF53254">
    <property type="entry name" value="Phosphoglycerate mutase-like"/>
    <property type="match status" value="1"/>
</dbReference>
<comment type="caution">
    <text evidence="1">The sequence shown here is derived from an EMBL/GenBank/DDBJ whole genome shotgun (WGS) entry which is preliminary data.</text>
</comment>
<dbReference type="EMBL" id="AEIG01000055">
    <property type="protein sequence ID" value="EGG29362.1"/>
    <property type="molecule type" value="Genomic_DNA"/>
</dbReference>
<organism evidence="1 2">
    <name type="scientific">Aequoribacter fuscus</name>
    <dbReference type="NCBI Taxonomy" id="2518989"/>
    <lineage>
        <taxon>Bacteria</taxon>
        <taxon>Pseudomonadati</taxon>
        <taxon>Pseudomonadota</taxon>
        <taxon>Gammaproteobacteria</taxon>
        <taxon>Cellvibrionales</taxon>
        <taxon>Halieaceae</taxon>
        <taxon>Aequoribacter</taxon>
    </lineage>
</organism>
<evidence type="ECO:0000313" key="2">
    <source>
        <dbReference type="Proteomes" id="UP000005615"/>
    </source>
</evidence>
<dbReference type="OrthoDB" id="5729189at2"/>
<dbReference type="GO" id="GO:0005737">
    <property type="term" value="C:cytoplasm"/>
    <property type="evidence" value="ECO:0007669"/>
    <property type="project" value="TreeGrafter"/>
</dbReference>
<dbReference type="PANTHER" id="PTHR48100:SF1">
    <property type="entry name" value="HISTIDINE PHOSPHATASE FAMILY PROTEIN-RELATED"/>
    <property type="match status" value="1"/>
</dbReference>
<dbReference type="PANTHER" id="PTHR48100">
    <property type="entry name" value="BROAD-SPECIFICITY PHOSPHATASE YOR283W-RELATED"/>
    <property type="match status" value="1"/>
</dbReference>
<dbReference type="InterPro" id="IPR013078">
    <property type="entry name" value="His_Pase_superF_clade-1"/>
</dbReference>
<sequence>MIELAFVRHGEAAHSWGEHTDPGLSELGKQQAEHAAYTLTGIAPSELVLISSPKLRAQETAAPLADLRSAPVMIDANFQEVPSVTDLANRQEWLKSLMRSRWSEVKEPVVNTWRDNIIEGVHRLGHHSVIFTHFMVLNVIIGHVRQDDRVLQFWPDNASITRCRLNNGTLELVELGAELDTQVN</sequence>
<name>F3L2P4_9GAMM</name>
<dbReference type="CDD" id="cd07067">
    <property type="entry name" value="HP_PGM_like"/>
    <property type="match status" value="1"/>
</dbReference>